<evidence type="ECO:0000256" key="1">
    <source>
        <dbReference type="ARBA" id="ARBA00022679"/>
    </source>
</evidence>
<proteinExistence type="predicted"/>
<dbReference type="OrthoDB" id="1100717at2"/>
<dbReference type="SUPFAM" id="SSF53756">
    <property type="entry name" value="UDP-Glycosyltransferase/glycogen phosphorylase"/>
    <property type="match status" value="1"/>
</dbReference>
<dbReference type="Pfam" id="PF13692">
    <property type="entry name" value="Glyco_trans_1_4"/>
    <property type="match status" value="1"/>
</dbReference>
<dbReference type="PANTHER" id="PTHR46401:SF2">
    <property type="entry name" value="GLYCOSYLTRANSFERASE WBBK-RELATED"/>
    <property type="match status" value="1"/>
</dbReference>
<reference evidence="2 3" key="1">
    <citation type="journal article" date="2011" name="Stand. Genomic Sci.">
        <title>Complete genome sequence of Haliscomenobacter hydrossis type strain (O).</title>
        <authorList>
            <consortium name="US DOE Joint Genome Institute (JGI-PGF)"/>
            <person name="Daligault H."/>
            <person name="Lapidus A."/>
            <person name="Zeytun A."/>
            <person name="Nolan M."/>
            <person name="Lucas S."/>
            <person name="Del Rio T.G."/>
            <person name="Tice H."/>
            <person name="Cheng J.F."/>
            <person name="Tapia R."/>
            <person name="Han C."/>
            <person name="Goodwin L."/>
            <person name="Pitluck S."/>
            <person name="Liolios K."/>
            <person name="Pagani I."/>
            <person name="Ivanova N."/>
            <person name="Huntemann M."/>
            <person name="Mavromatis K."/>
            <person name="Mikhailova N."/>
            <person name="Pati A."/>
            <person name="Chen A."/>
            <person name="Palaniappan K."/>
            <person name="Land M."/>
            <person name="Hauser L."/>
            <person name="Brambilla E.M."/>
            <person name="Rohde M."/>
            <person name="Verbarg S."/>
            <person name="Goker M."/>
            <person name="Bristow J."/>
            <person name="Eisen J.A."/>
            <person name="Markowitz V."/>
            <person name="Hugenholtz P."/>
            <person name="Kyrpides N.C."/>
            <person name="Klenk H.P."/>
            <person name="Woyke T."/>
        </authorList>
    </citation>
    <scope>NUCLEOTIDE SEQUENCE [LARGE SCALE GENOMIC DNA]</scope>
    <source>
        <strain evidence="3">ATCC 27775 / DSM 1100 / LMG 10767 / O</strain>
    </source>
</reference>
<dbReference type="KEGG" id="hhy:Halhy_5438"/>
<dbReference type="Gene3D" id="3.40.50.2000">
    <property type="entry name" value="Glycogen Phosphorylase B"/>
    <property type="match status" value="2"/>
</dbReference>
<evidence type="ECO:0000313" key="3">
    <source>
        <dbReference type="Proteomes" id="UP000008461"/>
    </source>
</evidence>
<dbReference type="EMBL" id="CP002691">
    <property type="protein sequence ID" value="AEE53263.1"/>
    <property type="molecule type" value="Genomic_DNA"/>
</dbReference>
<sequence>MSLPKVLIINQPFNSDTGGGITLSNLFTGWDKDKLAVACSAYILQDNIDTNICNNYYQLGQEEHKWMFPFNYVKRKYPSGPIEFDEKPIQNLSIPVSKLRVKVIMNLFYPVLEYFGLFHAASTFQLSPTFCAWMDEFKPDVIYAQASDRSSIAFCIAIQAYLKKKMVFHMMDDWPSIISNRGLFKKYWQRKIDAEFRVLLDRCTILMSISDYMSEEYLRRYGKTFIPFHNPIDVAFWKQYPRTDYALEEHPTVLYAGRTGLGIQASLKTIANAIQQVNEELRLSIKFVLQTAEMPEWAAAYSCVQHRKFVPYQDLPKVFSAADLLILPYDFSPRATQYIKYSMPTKASEYMASGTPILIFAPRDTAVVRYAEAHAWAEVVTENQVEILAKTIKHLISSASAKKTLAQNAQEVAVMRHDLKMVSGAFKEVICSAVEEIVSC</sequence>
<gene>
    <name evidence="2" type="ordered locus">Halhy_5438</name>
</gene>
<evidence type="ECO:0000313" key="2">
    <source>
        <dbReference type="EMBL" id="AEE53263.1"/>
    </source>
</evidence>
<dbReference type="GO" id="GO:0016757">
    <property type="term" value="F:glycosyltransferase activity"/>
    <property type="evidence" value="ECO:0007669"/>
    <property type="project" value="TreeGrafter"/>
</dbReference>
<dbReference type="STRING" id="760192.Halhy_5438"/>
<dbReference type="PANTHER" id="PTHR46401">
    <property type="entry name" value="GLYCOSYLTRANSFERASE WBBK-RELATED"/>
    <property type="match status" value="1"/>
</dbReference>
<dbReference type="Proteomes" id="UP000008461">
    <property type="component" value="Chromosome"/>
</dbReference>
<dbReference type="eggNOG" id="COG0438">
    <property type="taxonomic scope" value="Bacteria"/>
</dbReference>
<name>F4KR25_HALH1</name>
<dbReference type="HOGENOM" id="CLU_617807_0_0_10"/>
<keyword evidence="1" id="KW-0808">Transferase</keyword>
<keyword evidence="3" id="KW-1185">Reference proteome</keyword>
<protein>
    <recommendedName>
        <fullName evidence="4">Glycosyl transferase group 1</fullName>
    </recommendedName>
</protein>
<dbReference type="RefSeq" id="WP_013767796.1">
    <property type="nucleotide sequence ID" value="NC_015510.1"/>
</dbReference>
<dbReference type="AlphaFoldDB" id="F4KR25"/>
<reference key="2">
    <citation type="submission" date="2011-04" db="EMBL/GenBank/DDBJ databases">
        <title>Complete sequence of chromosome of Haliscomenobacter hydrossis DSM 1100.</title>
        <authorList>
            <consortium name="US DOE Joint Genome Institute (JGI-PGF)"/>
            <person name="Lucas S."/>
            <person name="Han J."/>
            <person name="Lapidus A."/>
            <person name="Bruce D."/>
            <person name="Goodwin L."/>
            <person name="Pitluck S."/>
            <person name="Peters L."/>
            <person name="Kyrpides N."/>
            <person name="Mavromatis K."/>
            <person name="Ivanova N."/>
            <person name="Ovchinnikova G."/>
            <person name="Pagani I."/>
            <person name="Daligault H."/>
            <person name="Detter J.C."/>
            <person name="Han C."/>
            <person name="Land M."/>
            <person name="Hauser L."/>
            <person name="Markowitz V."/>
            <person name="Cheng J.-F."/>
            <person name="Hugenholtz P."/>
            <person name="Woyke T."/>
            <person name="Wu D."/>
            <person name="Verbarg S."/>
            <person name="Frueling A."/>
            <person name="Brambilla E."/>
            <person name="Klenk H.-P."/>
            <person name="Eisen J.A."/>
        </authorList>
    </citation>
    <scope>NUCLEOTIDE SEQUENCE</scope>
    <source>
        <strain>DSM 1100</strain>
    </source>
</reference>
<organism evidence="2 3">
    <name type="scientific">Haliscomenobacter hydrossis (strain ATCC 27775 / DSM 1100 / LMG 10767 / O)</name>
    <dbReference type="NCBI Taxonomy" id="760192"/>
    <lineage>
        <taxon>Bacteria</taxon>
        <taxon>Pseudomonadati</taxon>
        <taxon>Bacteroidota</taxon>
        <taxon>Saprospiria</taxon>
        <taxon>Saprospirales</taxon>
        <taxon>Haliscomenobacteraceae</taxon>
        <taxon>Haliscomenobacter</taxon>
    </lineage>
</organism>
<accession>F4KR25</accession>
<evidence type="ECO:0008006" key="4">
    <source>
        <dbReference type="Google" id="ProtNLM"/>
    </source>
</evidence>
<dbReference type="GO" id="GO:0009103">
    <property type="term" value="P:lipopolysaccharide biosynthetic process"/>
    <property type="evidence" value="ECO:0007669"/>
    <property type="project" value="TreeGrafter"/>
</dbReference>